<dbReference type="GO" id="GO:0005634">
    <property type="term" value="C:nucleus"/>
    <property type="evidence" value="ECO:0007669"/>
    <property type="project" value="UniProtKB-SubCell"/>
</dbReference>
<evidence type="ECO:0000256" key="2">
    <source>
        <dbReference type="SAM" id="MobiDB-lite"/>
    </source>
</evidence>
<dbReference type="AlphaFoldDB" id="A0A1B0ATJ9"/>
<sequence length="472" mass="52636">MSRILPTVAKKENGNAIKQEEKKIFLNKATNTDYTAFTALNERKTGGVLQKEKKTSEKVTDTEGKRLLKSGHKNGERKRISADNKDSTVFNNSKKGEERKIIGRAIFIGSTKSSTSKHSKKTEGKNILRKTNNIINNLSLLSSNDYKNEKRKRVLEKIATAAHKGFPTSSESKKTLADKATTIDRKDYLAPSGSKRTSGKTKMLSDKATTVTSSESRRSSSSSDFKDIATSNDSIYPSNANVGRQLTNTKENSTESFLLAFAPVIEGLSTNQKWRARVKIAKIIHEMETEEGIITPVASVDQVSTEKFLLSFAPVIESLSSSWKLRASAKIAEIIREIEIEEQYPGDCPIEKREKKQNVNEKKPPPYTKRHSTKGTQSEYCDCFKTNGQKDEEDDSVSNTSKISSISSEFKDLSSSDSIDSCTSSERFLFGLVPLVQNLTDSQKTRLCEKIIEIICELQIEINEGQEEISKK</sequence>
<reference evidence="5" key="1">
    <citation type="submission" date="2015-01" db="EMBL/GenBank/DDBJ databases">
        <authorList>
            <person name="Aksoy S."/>
            <person name="Warren W."/>
            <person name="Wilson R.K."/>
        </authorList>
    </citation>
    <scope>NUCLEOTIDE SEQUENCE [LARGE SCALE GENOMIC DNA]</scope>
    <source>
        <strain evidence="5">IAEA</strain>
    </source>
</reference>
<keyword evidence="1" id="KW-0539">Nucleus</keyword>
<dbReference type="PROSITE" id="PS51031">
    <property type="entry name" value="BESS"/>
    <property type="match status" value="2"/>
</dbReference>
<evidence type="ECO:0000313" key="4">
    <source>
        <dbReference type="EnsemblMetazoa" id="GPPI008083-PA"/>
    </source>
</evidence>
<feature type="region of interest" description="Disordered" evidence="2">
    <location>
        <begin position="349"/>
        <end position="374"/>
    </location>
</feature>
<accession>A0A1B0ATJ9</accession>
<dbReference type="EnsemblMetazoa" id="GPPI008083-RA">
    <property type="protein sequence ID" value="GPPI008083-PA"/>
    <property type="gene ID" value="GPPI008083"/>
</dbReference>
<feature type="region of interest" description="Disordered" evidence="2">
    <location>
        <begin position="71"/>
        <end position="91"/>
    </location>
</feature>
<dbReference type="EMBL" id="JXJN01003377">
    <property type="status" value="NOT_ANNOTATED_CDS"/>
    <property type="molecule type" value="Genomic_DNA"/>
</dbReference>
<name>A0A1B0ATJ9_9MUSC</name>
<feature type="region of interest" description="Disordered" evidence="2">
    <location>
        <begin position="187"/>
        <end position="226"/>
    </location>
</feature>
<dbReference type="InterPro" id="IPR004210">
    <property type="entry name" value="BESS_motif"/>
</dbReference>
<proteinExistence type="predicted"/>
<dbReference type="VEuPathDB" id="VectorBase:GPPI008083"/>
<reference evidence="4" key="2">
    <citation type="submission" date="2020-05" db="UniProtKB">
        <authorList>
            <consortium name="EnsemblMetazoa"/>
        </authorList>
    </citation>
    <scope>IDENTIFICATION</scope>
    <source>
        <strain evidence="4">IAEA</strain>
    </source>
</reference>
<evidence type="ECO:0000259" key="3">
    <source>
        <dbReference type="PROSITE" id="PS51031"/>
    </source>
</evidence>
<feature type="compositionally biased region" description="Basic and acidic residues" evidence="2">
    <location>
        <begin position="73"/>
        <end position="86"/>
    </location>
</feature>
<feature type="domain" description="BESS" evidence="3">
    <location>
        <begin position="251"/>
        <end position="290"/>
    </location>
</feature>
<protein>
    <recommendedName>
        <fullName evidence="3">BESS domain-containing protein</fullName>
    </recommendedName>
</protein>
<comment type="subcellular location">
    <subcellularLocation>
        <location evidence="1">Nucleus</location>
    </subcellularLocation>
</comment>
<feature type="domain" description="BESS" evidence="3">
    <location>
        <begin position="302"/>
        <end position="341"/>
    </location>
</feature>
<evidence type="ECO:0000313" key="5">
    <source>
        <dbReference type="Proteomes" id="UP000092460"/>
    </source>
</evidence>
<evidence type="ECO:0000256" key="1">
    <source>
        <dbReference type="PROSITE-ProRule" id="PRU00371"/>
    </source>
</evidence>
<feature type="compositionally biased region" description="Basic and acidic residues" evidence="2">
    <location>
        <begin position="349"/>
        <end position="364"/>
    </location>
</feature>
<organism evidence="4 5">
    <name type="scientific">Glossina palpalis gambiensis</name>
    <dbReference type="NCBI Taxonomy" id="67801"/>
    <lineage>
        <taxon>Eukaryota</taxon>
        <taxon>Metazoa</taxon>
        <taxon>Ecdysozoa</taxon>
        <taxon>Arthropoda</taxon>
        <taxon>Hexapoda</taxon>
        <taxon>Insecta</taxon>
        <taxon>Pterygota</taxon>
        <taxon>Neoptera</taxon>
        <taxon>Endopterygota</taxon>
        <taxon>Diptera</taxon>
        <taxon>Brachycera</taxon>
        <taxon>Muscomorpha</taxon>
        <taxon>Hippoboscoidea</taxon>
        <taxon>Glossinidae</taxon>
        <taxon>Glossina</taxon>
    </lineage>
</organism>
<dbReference type="GO" id="GO:0003677">
    <property type="term" value="F:DNA binding"/>
    <property type="evidence" value="ECO:0007669"/>
    <property type="project" value="InterPro"/>
</dbReference>
<dbReference type="Proteomes" id="UP000092460">
    <property type="component" value="Unassembled WGS sequence"/>
</dbReference>
<keyword evidence="5" id="KW-1185">Reference proteome</keyword>